<keyword evidence="3" id="KW-1185">Reference proteome</keyword>
<dbReference type="InterPro" id="IPR018487">
    <property type="entry name" value="Hemopexin-like_repeat"/>
</dbReference>
<dbReference type="AlphaFoldDB" id="A0AAW0P1U1"/>
<evidence type="ECO:0000313" key="3">
    <source>
        <dbReference type="Proteomes" id="UP001460270"/>
    </source>
</evidence>
<accession>A0AAW0P1U1</accession>
<gene>
    <name evidence="2" type="ORF">WMY93_011131</name>
</gene>
<dbReference type="EMBL" id="JBBPFD010000008">
    <property type="protein sequence ID" value="KAK7915370.1"/>
    <property type="molecule type" value="Genomic_DNA"/>
</dbReference>
<protein>
    <submittedName>
        <fullName evidence="2">Uncharacterized protein</fullName>
    </submittedName>
</protein>
<dbReference type="Proteomes" id="UP001460270">
    <property type="component" value="Unassembled WGS sequence"/>
</dbReference>
<evidence type="ECO:0000256" key="1">
    <source>
        <dbReference type="PROSITE-ProRule" id="PRU01011"/>
    </source>
</evidence>
<dbReference type="Gene3D" id="2.110.10.10">
    <property type="entry name" value="Hemopexin-like domain"/>
    <property type="match status" value="1"/>
</dbReference>
<dbReference type="PROSITE" id="PS51642">
    <property type="entry name" value="HEMOPEXIN_2"/>
    <property type="match status" value="1"/>
</dbReference>
<dbReference type="InterPro" id="IPR036375">
    <property type="entry name" value="Hemopexin-like_dom_sf"/>
</dbReference>
<dbReference type="SUPFAM" id="SSF50923">
    <property type="entry name" value="Hemopexin-like domain"/>
    <property type="match status" value="1"/>
</dbReference>
<dbReference type="FunFam" id="2.110.10.10:FF:000021">
    <property type="entry name" value="Matrix metallopeptidase 19"/>
    <property type="match status" value="1"/>
</dbReference>
<reference evidence="3" key="1">
    <citation type="submission" date="2024-04" db="EMBL/GenBank/DDBJ databases">
        <title>Salinicola lusitanus LLJ914,a marine bacterium isolated from the Okinawa Trough.</title>
        <authorList>
            <person name="Li J."/>
        </authorList>
    </citation>
    <scope>NUCLEOTIDE SEQUENCE [LARGE SCALE GENOMIC DNA]</scope>
</reference>
<evidence type="ECO:0000313" key="2">
    <source>
        <dbReference type="EMBL" id="KAK7915370.1"/>
    </source>
</evidence>
<sequence>MGSFHWQWDELKYNDMSLYPKLLSLLVSGVPGHPDAAFTWTNGKIFFFKGDSYWRVNQMLRVDRGYPLSKRERWMRC</sequence>
<proteinExistence type="predicted"/>
<name>A0AAW0P1U1_9GOBI</name>
<organism evidence="2 3">
    <name type="scientific">Mugilogobius chulae</name>
    <name type="common">yellowstripe goby</name>
    <dbReference type="NCBI Taxonomy" id="88201"/>
    <lineage>
        <taxon>Eukaryota</taxon>
        <taxon>Metazoa</taxon>
        <taxon>Chordata</taxon>
        <taxon>Craniata</taxon>
        <taxon>Vertebrata</taxon>
        <taxon>Euteleostomi</taxon>
        <taxon>Actinopterygii</taxon>
        <taxon>Neopterygii</taxon>
        <taxon>Teleostei</taxon>
        <taxon>Neoteleostei</taxon>
        <taxon>Acanthomorphata</taxon>
        <taxon>Gobiaria</taxon>
        <taxon>Gobiiformes</taxon>
        <taxon>Gobioidei</taxon>
        <taxon>Gobiidae</taxon>
        <taxon>Gobionellinae</taxon>
        <taxon>Mugilogobius</taxon>
    </lineage>
</organism>
<comment type="caution">
    <text evidence="2">The sequence shown here is derived from an EMBL/GenBank/DDBJ whole genome shotgun (WGS) entry which is preliminary data.</text>
</comment>
<feature type="repeat" description="Hemopexin" evidence="1">
    <location>
        <begin position="31"/>
        <end position="77"/>
    </location>
</feature>
<dbReference type="Pfam" id="PF00045">
    <property type="entry name" value="Hemopexin"/>
    <property type="match status" value="1"/>
</dbReference>
<dbReference type="SMART" id="SM00120">
    <property type="entry name" value="HX"/>
    <property type="match status" value="1"/>
</dbReference>